<dbReference type="AlphaFoldDB" id="A0A834H9M8"/>
<protein>
    <submittedName>
        <fullName evidence="2">Uncharacterized protein</fullName>
    </submittedName>
</protein>
<dbReference type="Proteomes" id="UP000626092">
    <property type="component" value="Unassembled WGS sequence"/>
</dbReference>
<gene>
    <name evidence="2" type="ORF">RHSIM_Rhsim02G0169900</name>
</gene>
<sequence>MFKALCSFLTRKLVRSNDVVFFEDQAIEDLDKNEKPTPSHEYPVNLDLIPPLMVHDDYGGDVQNDDNVEETHAAGEIEQEVQQEQIPSEPPEEE</sequence>
<accession>A0A834H9M8</accession>
<reference evidence="2" key="1">
    <citation type="submission" date="2019-11" db="EMBL/GenBank/DDBJ databases">
        <authorList>
            <person name="Liu Y."/>
            <person name="Hou J."/>
            <person name="Li T.-Q."/>
            <person name="Guan C.-H."/>
            <person name="Wu X."/>
            <person name="Wu H.-Z."/>
            <person name="Ling F."/>
            <person name="Zhang R."/>
            <person name="Shi X.-G."/>
            <person name="Ren J.-P."/>
            <person name="Chen E.-F."/>
            <person name="Sun J.-M."/>
        </authorList>
    </citation>
    <scope>NUCLEOTIDE SEQUENCE</scope>
    <source>
        <strain evidence="2">Adult_tree_wgs_1</strain>
        <tissue evidence="2">Leaves</tissue>
    </source>
</reference>
<name>A0A834H9M8_RHOSS</name>
<feature type="region of interest" description="Disordered" evidence="1">
    <location>
        <begin position="56"/>
        <end position="94"/>
    </location>
</feature>
<evidence type="ECO:0000313" key="3">
    <source>
        <dbReference type="Proteomes" id="UP000626092"/>
    </source>
</evidence>
<dbReference type="EMBL" id="WJXA01000002">
    <property type="protein sequence ID" value="KAF7150406.1"/>
    <property type="molecule type" value="Genomic_DNA"/>
</dbReference>
<organism evidence="2 3">
    <name type="scientific">Rhododendron simsii</name>
    <name type="common">Sims's rhododendron</name>
    <dbReference type="NCBI Taxonomy" id="118357"/>
    <lineage>
        <taxon>Eukaryota</taxon>
        <taxon>Viridiplantae</taxon>
        <taxon>Streptophyta</taxon>
        <taxon>Embryophyta</taxon>
        <taxon>Tracheophyta</taxon>
        <taxon>Spermatophyta</taxon>
        <taxon>Magnoliopsida</taxon>
        <taxon>eudicotyledons</taxon>
        <taxon>Gunneridae</taxon>
        <taxon>Pentapetalae</taxon>
        <taxon>asterids</taxon>
        <taxon>Ericales</taxon>
        <taxon>Ericaceae</taxon>
        <taxon>Ericoideae</taxon>
        <taxon>Rhodoreae</taxon>
        <taxon>Rhododendron</taxon>
    </lineage>
</organism>
<evidence type="ECO:0000313" key="2">
    <source>
        <dbReference type="EMBL" id="KAF7150406.1"/>
    </source>
</evidence>
<comment type="caution">
    <text evidence="2">The sequence shown here is derived from an EMBL/GenBank/DDBJ whole genome shotgun (WGS) entry which is preliminary data.</text>
</comment>
<dbReference type="OrthoDB" id="10263753at2759"/>
<keyword evidence="3" id="KW-1185">Reference proteome</keyword>
<proteinExistence type="predicted"/>
<evidence type="ECO:0000256" key="1">
    <source>
        <dbReference type="SAM" id="MobiDB-lite"/>
    </source>
</evidence>